<keyword evidence="1" id="KW-0547">Nucleotide-binding</keyword>
<name>A0A161T624_BACCE</name>
<dbReference type="GO" id="GO:0006139">
    <property type="term" value="P:nucleobase-containing compound metabolic process"/>
    <property type="evidence" value="ECO:0007669"/>
    <property type="project" value="InterPro"/>
</dbReference>
<reference evidence="6 7" key="1">
    <citation type="submission" date="2015-09" db="EMBL/GenBank/DDBJ databases">
        <title>Bacillus cereus food isolates.</title>
        <authorList>
            <person name="Boekhorst J."/>
        </authorList>
    </citation>
    <scope>NUCLEOTIDE SEQUENCE [LARGE SCALE GENOMIC DNA]</scope>
    <source>
        <strain evidence="6 7">B4088</strain>
    </source>
</reference>
<evidence type="ECO:0000313" key="7">
    <source>
        <dbReference type="Proteomes" id="UP000076482"/>
    </source>
</evidence>
<dbReference type="InterPro" id="IPR045028">
    <property type="entry name" value="DinG/Rad3-like"/>
</dbReference>
<dbReference type="GO" id="GO:0016818">
    <property type="term" value="F:hydrolase activity, acting on acid anhydrides, in phosphorus-containing anhydrides"/>
    <property type="evidence" value="ECO:0007669"/>
    <property type="project" value="InterPro"/>
</dbReference>
<protein>
    <submittedName>
        <fullName evidence="6">DinG family ATP-dependent helicase YoaA</fullName>
    </submittedName>
</protein>
<dbReference type="EMBL" id="LJKE01000043">
    <property type="protein sequence ID" value="KZD66348.1"/>
    <property type="molecule type" value="Genomic_DNA"/>
</dbReference>
<sequence length="693" mass="80488">MNEIISYKEFQEMFKSSFKSYEERDQQQIMWDAIADAFEHEKRIAIEAPTGTGKTFGYSVPAVYQQLVNYLKEKETPKVILSTFTISLQEQLMKDLEVLKDVYDSVMKKAGETKRLKIVNLKGVSNYFCQLRYLQNQSLLGDYPEEEITRLINKNKPKTFQDFGKHFSTKQWNQVKVESCQSHSCPFYSNCDYAQAHKETEEADILVVNHALYFYRLFYSPQKWDGASFVVFDESHKLEKVILEAATIAIDENYPAELVEQGLALVEQLGLDKESLDDWKGTYKEHVSIYQFLTMLNSLKQKKERSFRLDGTSLSKAEMVNCLFQLNRWANQMYLDWIKTFLTDEMREDPDVKDAVSPWYFNIQKIGRMLQLLLVTNSDGQGSQTKPKIELRNDIAIWFSKYEYERAGEECISITVHASPEQIHMLGDLFETGTVFTSGTLSQGGSCKPFASRILHQISETGETIPKHLDADIVLSSPFDLQTQTIVNINTHINPRSLDKSQYEQQLIDEIPKLLSIGTQKSFVLFTSNATMWKVFKELKDEITFMDTYNGQPVEIWIQNKTNYKDVIRSFQNPNVRTVLFGSYTYFEGVDLKRDALTQVILTKLPYSVPSDPIQGILSQEKNFTDWEACIRYEQAYGRLIRTMEDYGAFHVLDKRAVYLARRQFIGMFKEKGIRITGDIEEVKRFFELNRKE</sequence>
<dbReference type="InterPro" id="IPR011545">
    <property type="entry name" value="DEAD/DEAH_box_helicase_dom"/>
</dbReference>
<comment type="similarity">
    <text evidence="4">Belongs to the helicase family. DinG subfamily.</text>
</comment>
<dbReference type="PANTHER" id="PTHR11472:SF34">
    <property type="entry name" value="REGULATOR OF TELOMERE ELONGATION HELICASE 1"/>
    <property type="match status" value="1"/>
</dbReference>
<dbReference type="SMART" id="SM00491">
    <property type="entry name" value="HELICc2"/>
    <property type="match status" value="1"/>
</dbReference>
<feature type="domain" description="Helicase ATP-binding" evidence="5">
    <location>
        <begin position="13"/>
        <end position="306"/>
    </location>
</feature>
<keyword evidence="3" id="KW-0067">ATP-binding</keyword>
<evidence type="ECO:0000256" key="3">
    <source>
        <dbReference type="ARBA" id="ARBA00022840"/>
    </source>
</evidence>
<evidence type="ECO:0000313" key="6">
    <source>
        <dbReference type="EMBL" id="KZD66348.1"/>
    </source>
</evidence>
<dbReference type="Pfam" id="PF13307">
    <property type="entry name" value="Helicase_C_2"/>
    <property type="match status" value="1"/>
</dbReference>
<dbReference type="AlphaFoldDB" id="A0A161T624"/>
<dbReference type="PROSITE" id="PS51193">
    <property type="entry name" value="HELICASE_ATP_BIND_2"/>
    <property type="match status" value="1"/>
</dbReference>
<dbReference type="Gene3D" id="3.40.50.300">
    <property type="entry name" value="P-loop containing nucleotide triphosphate hydrolases"/>
    <property type="match status" value="2"/>
</dbReference>
<accession>A0A161T624</accession>
<proteinExistence type="inferred from homology"/>
<dbReference type="GO" id="GO:0005524">
    <property type="term" value="F:ATP binding"/>
    <property type="evidence" value="ECO:0007669"/>
    <property type="project" value="UniProtKB-KW"/>
</dbReference>
<comment type="caution">
    <text evidence="6">The sequence shown here is derived from an EMBL/GenBank/DDBJ whole genome shotgun (WGS) entry which is preliminary data.</text>
</comment>
<evidence type="ECO:0000256" key="2">
    <source>
        <dbReference type="ARBA" id="ARBA00022801"/>
    </source>
</evidence>
<organism evidence="6 7">
    <name type="scientific">Bacillus cereus</name>
    <dbReference type="NCBI Taxonomy" id="1396"/>
    <lineage>
        <taxon>Bacteria</taxon>
        <taxon>Bacillati</taxon>
        <taxon>Bacillota</taxon>
        <taxon>Bacilli</taxon>
        <taxon>Bacillales</taxon>
        <taxon>Bacillaceae</taxon>
        <taxon>Bacillus</taxon>
        <taxon>Bacillus cereus group</taxon>
    </lineage>
</organism>
<dbReference type="InterPro" id="IPR027417">
    <property type="entry name" value="P-loop_NTPase"/>
</dbReference>
<evidence type="ECO:0000259" key="5">
    <source>
        <dbReference type="PROSITE" id="PS51193"/>
    </source>
</evidence>
<gene>
    <name evidence="6" type="ORF">B4088_2464</name>
</gene>
<dbReference type="SUPFAM" id="SSF52540">
    <property type="entry name" value="P-loop containing nucleoside triphosphate hydrolases"/>
    <property type="match status" value="1"/>
</dbReference>
<dbReference type="RefSeq" id="WP_063260962.1">
    <property type="nucleotide sequence ID" value="NZ_LJKE01000043.1"/>
</dbReference>
<dbReference type="InterPro" id="IPR014013">
    <property type="entry name" value="Helic_SF1/SF2_ATP-bd_DinG/Rad3"/>
</dbReference>
<dbReference type="PANTHER" id="PTHR11472">
    <property type="entry name" value="DNA REPAIR DEAD HELICASE RAD3/XP-D SUBFAMILY MEMBER"/>
    <property type="match status" value="1"/>
</dbReference>
<dbReference type="GO" id="GO:0003678">
    <property type="term" value="F:DNA helicase activity"/>
    <property type="evidence" value="ECO:0007669"/>
    <property type="project" value="TreeGrafter"/>
</dbReference>
<dbReference type="InterPro" id="IPR006555">
    <property type="entry name" value="ATP-dep_Helicase_C"/>
</dbReference>
<dbReference type="PATRIC" id="fig|1396.535.peg.4425"/>
<evidence type="ECO:0000256" key="1">
    <source>
        <dbReference type="ARBA" id="ARBA00022741"/>
    </source>
</evidence>
<dbReference type="Proteomes" id="UP000076482">
    <property type="component" value="Unassembled WGS sequence"/>
</dbReference>
<dbReference type="GO" id="GO:0003676">
    <property type="term" value="F:nucleic acid binding"/>
    <property type="evidence" value="ECO:0007669"/>
    <property type="project" value="InterPro"/>
</dbReference>
<keyword evidence="6" id="KW-0347">Helicase</keyword>
<dbReference type="Pfam" id="PF00270">
    <property type="entry name" value="DEAD"/>
    <property type="match status" value="1"/>
</dbReference>
<evidence type="ECO:0000256" key="4">
    <source>
        <dbReference type="ARBA" id="ARBA00038058"/>
    </source>
</evidence>
<keyword evidence="2" id="KW-0378">Hydrolase</keyword>